<dbReference type="InterPro" id="IPR003156">
    <property type="entry name" value="DHHA1_dom"/>
</dbReference>
<gene>
    <name evidence="3" type="ORF">HF838_03280</name>
</gene>
<dbReference type="PANTHER" id="PTHR47618:SF1">
    <property type="entry name" value="BIFUNCTIONAL OLIGORIBONUCLEASE AND PAP PHOSPHATASE NRNA"/>
    <property type="match status" value="1"/>
</dbReference>
<dbReference type="Gene3D" id="3.90.1640.10">
    <property type="entry name" value="inorganic pyrophosphatase (n-terminal core)"/>
    <property type="match status" value="1"/>
</dbReference>
<evidence type="ECO:0000259" key="1">
    <source>
        <dbReference type="Pfam" id="PF01368"/>
    </source>
</evidence>
<dbReference type="RefSeq" id="WP_021621543.1">
    <property type="nucleotide sequence ID" value="NZ_CABKST010000131.1"/>
</dbReference>
<dbReference type="GeneID" id="92839192"/>
<dbReference type="GO" id="GO:0003676">
    <property type="term" value="F:nucleic acid binding"/>
    <property type="evidence" value="ECO:0007669"/>
    <property type="project" value="InterPro"/>
</dbReference>
<feature type="domain" description="DDH" evidence="1">
    <location>
        <begin position="21"/>
        <end position="162"/>
    </location>
</feature>
<dbReference type="SUPFAM" id="SSF64182">
    <property type="entry name" value="DHH phosphoesterases"/>
    <property type="match status" value="1"/>
</dbReference>
<evidence type="ECO:0000259" key="2">
    <source>
        <dbReference type="Pfam" id="PF02272"/>
    </source>
</evidence>
<evidence type="ECO:0000313" key="4">
    <source>
        <dbReference type="Proteomes" id="UP000561326"/>
    </source>
</evidence>
<evidence type="ECO:0000313" key="3">
    <source>
        <dbReference type="EMBL" id="NME97276.1"/>
    </source>
</evidence>
<dbReference type="InterPro" id="IPR038763">
    <property type="entry name" value="DHH_sf"/>
</dbReference>
<sequence length="332" mass="35636">MSSYKVSLEAAARFLNEHEHFLVVNHVNPDGDATGSLLAMGWILRRLGKQVTLVNEGETPAKFMFLPGADEIINASVQAEHHTYDAIITCDCADFARIGEVKAWFAPNCALLNIDHHPTNDLFGTVNLVRTDAAATAEVIFDLTRHIQLAPGKELATCLYTGLLTDTGGFRYSNTTSHVMAAASELLSCGVEPGSIAERVLESITKAHISLLQRSLQTLQLTDDDKAAYLTVTLSDLATTGASSEDTEGIVNYGRNIDGVEVGVLFKEVAENTVKVSFRSRSEVDVASIAKSFGGGGHVRAAGCTVAAPLMEAKRIVIQKVSEALRECGDRS</sequence>
<dbReference type="InterPro" id="IPR051319">
    <property type="entry name" value="Oligoribo/pAp-PDE_c-di-AMP_PDE"/>
</dbReference>
<dbReference type="Pfam" id="PF02272">
    <property type="entry name" value="DHHA1"/>
    <property type="match status" value="1"/>
</dbReference>
<reference evidence="3 4" key="1">
    <citation type="submission" date="2020-04" db="EMBL/GenBank/DDBJ databases">
        <authorList>
            <person name="Hitch T.C.A."/>
            <person name="Wylensek D."/>
            <person name="Clavel T."/>
        </authorList>
    </citation>
    <scope>NUCLEOTIDE SEQUENCE [LARGE SCALE GENOMIC DNA]</scope>
    <source>
        <strain evidence="3 4">WB01_D5_05</strain>
    </source>
</reference>
<dbReference type="Gene3D" id="3.10.310.30">
    <property type="match status" value="1"/>
</dbReference>
<organism evidence="3 4">
    <name type="scientific">Aneurinibacillus aneurinilyticus</name>
    <name type="common">Bacillus aneurinolyticus</name>
    <dbReference type="NCBI Taxonomy" id="1391"/>
    <lineage>
        <taxon>Bacteria</taxon>
        <taxon>Bacillati</taxon>
        <taxon>Bacillota</taxon>
        <taxon>Bacilli</taxon>
        <taxon>Bacillales</taxon>
        <taxon>Paenibacillaceae</taxon>
        <taxon>Aneurinibacillus group</taxon>
        <taxon>Aneurinibacillus</taxon>
    </lineage>
</organism>
<name>A0A848CVC4_ANEAE</name>
<dbReference type="PANTHER" id="PTHR47618">
    <property type="entry name" value="BIFUNCTIONAL OLIGORIBONUCLEASE AND PAP PHOSPHATASE NRNA"/>
    <property type="match status" value="1"/>
</dbReference>
<feature type="domain" description="DHHA1" evidence="2">
    <location>
        <begin position="232"/>
        <end position="321"/>
    </location>
</feature>
<dbReference type="AlphaFoldDB" id="A0A848CVC4"/>
<dbReference type="InterPro" id="IPR001667">
    <property type="entry name" value="DDH_dom"/>
</dbReference>
<dbReference type="OrthoDB" id="9803668at2"/>
<protein>
    <submittedName>
        <fullName evidence="3">Bifunctional oligoribonuclease/PAP phosphatase NrnA</fullName>
    </submittedName>
</protein>
<comment type="caution">
    <text evidence="3">The sequence shown here is derived from an EMBL/GenBank/DDBJ whole genome shotgun (WGS) entry which is preliminary data.</text>
</comment>
<dbReference type="Pfam" id="PF01368">
    <property type="entry name" value="DHH"/>
    <property type="match status" value="1"/>
</dbReference>
<proteinExistence type="predicted"/>
<dbReference type="EMBL" id="JABAGO010000002">
    <property type="protein sequence ID" value="NME97276.1"/>
    <property type="molecule type" value="Genomic_DNA"/>
</dbReference>
<accession>A0A848CVC4</accession>
<dbReference type="Proteomes" id="UP000561326">
    <property type="component" value="Unassembled WGS sequence"/>
</dbReference>